<feature type="domain" description="Amidohydrolase 3" evidence="1">
    <location>
        <begin position="48"/>
        <end position="523"/>
    </location>
</feature>
<dbReference type="InterPro" id="IPR033932">
    <property type="entry name" value="YtcJ-like"/>
</dbReference>
<gene>
    <name evidence="2" type="ORF">H9701_00715</name>
</gene>
<comment type="caution">
    <text evidence="2">The sequence shown here is derived from an EMBL/GenBank/DDBJ whole genome shotgun (WGS) entry which is preliminary data.</text>
</comment>
<dbReference type="SUPFAM" id="SSF51338">
    <property type="entry name" value="Composite domain of metallo-dependent hydrolases"/>
    <property type="match status" value="1"/>
</dbReference>
<evidence type="ECO:0000313" key="3">
    <source>
        <dbReference type="Proteomes" id="UP000823882"/>
    </source>
</evidence>
<accession>A0A9D2NX51</accession>
<reference evidence="2" key="1">
    <citation type="journal article" date="2021" name="PeerJ">
        <title>Extensive microbial diversity within the chicken gut microbiome revealed by metagenomics and culture.</title>
        <authorList>
            <person name="Gilroy R."/>
            <person name="Ravi A."/>
            <person name="Getino M."/>
            <person name="Pursley I."/>
            <person name="Horton D.L."/>
            <person name="Alikhan N.F."/>
            <person name="Baker D."/>
            <person name="Gharbi K."/>
            <person name="Hall N."/>
            <person name="Watson M."/>
            <person name="Adriaenssens E.M."/>
            <person name="Foster-Nyarko E."/>
            <person name="Jarju S."/>
            <person name="Secka A."/>
            <person name="Antonio M."/>
            <person name="Oren A."/>
            <person name="Chaudhuri R.R."/>
            <person name="La Ragione R."/>
            <person name="Hildebrand F."/>
            <person name="Pallen M.J."/>
        </authorList>
    </citation>
    <scope>NUCLEOTIDE SEQUENCE</scope>
    <source>
        <strain evidence="2">CHK186-1790</strain>
    </source>
</reference>
<dbReference type="PANTHER" id="PTHR22642">
    <property type="entry name" value="IMIDAZOLONEPROPIONASE"/>
    <property type="match status" value="1"/>
</dbReference>
<evidence type="ECO:0000313" key="2">
    <source>
        <dbReference type="EMBL" id="HJC40060.1"/>
    </source>
</evidence>
<reference evidence="2" key="2">
    <citation type="submission" date="2021-04" db="EMBL/GenBank/DDBJ databases">
        <authorList>
            <person name="Gilroy R."/>
        </authorList>
    </citation>
    <scope>NUCLEOTIDE SEQUENCE</scope>
    <source>
        <strain evidence="2">CHK186-1790</strain>
    </source>
</reference>
<dbReference type="Gene3D" id="3.10.310.70">
    <property type="match status" value="1"/>
</dbReference>
<evidence type="ECO:0000259" key="1">
    <source>
        <dbReference type="Pfam" id="PF07969"/>
    </source>
</evidence>
<dbReference type="Gene3D" id="2.30.40.10">
    <property type="entry name" value="Urease, subunit C, domain 1"/>
    <property type="match status" value="1"/>
</dbReference>
<dbReference type="EMBL" id="DWWJ01000011">
    <property type="protein sequence ID" value="HJC40060.1"/>
    <property type="molecule type" value="Genomic_DNA"/>
</dbReference>
<dbReference type="InterPro" id="IPR013108">
    <property type="entry name" value="Amidohydro_3"/>
</dbReference>
<sequence length="525" mass="56524">MRQVIYHGGPILTMEAGPAPEALLAAGDTIAALGPLDDLRARAPEAELRDLEGKALLPAFLDPHSHLTALASTLELCPLGAADSFAGLLDALADFARNHQEGWLMGFGYDPCVLAERVHPTRQVLDQRFPDRPVLLTHASGHMGVLNSAALALCGITADSPDPPGGKIGREADGRTPSGYLEENAFRAACAQAPALGADPVDLLRRAQEVYLSRGITLIQDGLTGEREYQMLSAAAAAGALTVPVVGYVDLAHPGDLTASPHWLRERDNLKLGGYKIFLDGSPQGRTAWMLEPYLGGDGQDRGYPIHDDETVTGFVLRALEEGVQLLAHCNGDAAAAQFIRCCRAAQKRAGRPVRAIRPVMIHAQLVRREQLSEMAELGILPSFFAAHVWYWGDVHVENLGRSRANRISPLAWAAELDIPFTLHQDSPVIPPNMIESLWCAAERMTRSSALLGPDQRISAYGALKAVTVHAAFQYGQEARRGSLAPGKAADLVLLDRDPTAVHPEELRGLQVLETIRAGETVFQA</sequence>
<dbReference type="AlphaFoldDB" id="A0A9D2NX51"/>
<dbReference type="Pfam" id="PF07969">
    <property type="entry name" value="Amidohydro_3"/>
    <property type="match status" value="1"/>
</dbReference>
<dbReference type="InterPro" id="IPR011059">
    <property type="entry name" value="Metal-dep_hydrolase_composite"/>
</dbReference>
<dbReference type="InterPro" id="IPR032466">
    <property type="entry name" value="Metal_Hydrolase"/>
</dbReference>
<dbReference type="SUPFAM" id="SSF51556">
    <property type="entry name" value="Metallo-dependent hydrolases"/>
    <property type="match status" value="1"/>
</dbReference>
<protein>
    <submittedName>
        <fullName evidence="2">Amidohydrolase</fullName>
    </submittedName>
</protein>
<dbReference type="GO" id="GO:0016810">
    <property type="term" value="F:hydrolase activity, acting on carbon-nitrogen (but not peptide) bonds"/>
    <property type="evidence" value="ECO:0007669"/>
    <property type="project" value="InterPro"/>
</dbReference>
<dbReference type="CDD" id="cd01300">
    <property type="entry name" value="YtcJ_like"/>
    <property type="match status" value="1"/>
</dbReference>
<name>A0A9D2NX51_9FIRM</name>
<organism evidence="2 3">
    <name type="scientific">Candidatus Intestinimonas pullistercoris</name>
    <dbReference type="NCBI Taxonomy" id="2838623"/>
    <lineage>
        <taxon>Bacteria</taxon>
        <taxon>Bacillati</taxon>
        <taxon>Bacillota</taxon>
        <taxon>Clostridia</taxon>
        <taxon>Eubacteriales</taxon>
        <taxon>Intestinimonas</taxon>
    </lineage>
</organism>
<proteinExistence type="predicted"/>
<dbReference type="Gene3D" id="3.20.20.140">
    <property type="entry name" value="Metal-dependent hydrolases"/>
    <property type="match status" value="1"/>
</dbReference>
<dbReference type="PANTHER" id="PTHR22642:SF2">
    <property type="entry name" value="PROTEIN LONG AFTER FAR-RED 3"/>
    <property type="match status" value="1"/>
</dbReference>
<dbReference type="Proteomes" id="UP000823882">
    <property type="component" value="Unassembled WGS sequence"/>
</dbReference>